<keyword evidence="2" id="KW-0597">Phosphoprotein</keyword>
<evidence type="ECO:0000256" key="7">
    <source>
        <dbReference type="SAM" id="MobiDB-lite"/>
    </source>
</evidence>
<feature type="compositionally biased region" description="Polar residues" evidence="7">
    <location>
        <begin position="1522"/>
        <end position="1546"/>
    </location>
</feature>
<dbReference type="RefSeq" id="XP_020117961.1">
    <property type="nucleotide sequence ID" value="XM_020262104.1"/>
</dbReference>
<gene>
    <name evidence="9" type="ORF">UA08_07189</name>
</gene>
<feature type="compositionally biased region" description="Basic and acidic residues" evidence="7">
    <location>
        <begin position="1400"/>
        <end position="1409"/>
    </location>
</feature>
<dbReference type="InterPro" id="IPR034605">
    <property type="entry name" value="PGC-1"/>
</dbReference>
<feature type="domain" description="Gem-associated protein 5 TPR" evidence="8">
    <location>
        <begin position="572"/>
        <end position="673"/>
    </location>
</feature>
<evidence type="ECO:0000256" key="3">
    <source>
        <dbReference type="ARBA" id="ARBA00022884"/>
    </source>
</evidence>
<name>A0A225ABX9_TALAT</name>
<feature type="compositionally biased region" description="Basic residues" evidence="7">
    <location>
        <begin position="976"/>
        <end position="987"/>
    </location>
</feature>
<dbReference type="PANTHER" id="PTHR15528">
    <property type="entry name" value="PEROXISOME PROLIFERATOR ACTIVATED RECEPTOR GAMMA COACTIVATOR 1 PGC-1 -RELATED"/>
    <property type="match status" value="1"/>
</dbReference>
<feature type="compositionally biased region" description="Polar residues" evidence="7">
    <location>
        <begin position="1284"/>
        <end position="1305"/>
    </location>
</feature>
<keyword evidence="3" id="KW-0694">RNA-binding</keyword>
<dbReference type="InterPro" id="IPR056421">
    <property type="entry name" value="TPR_GEMI5"/>
</dbReference>
<feature type="compositionally biased region" description="Pro residues" evidence="7">
    <location>
        <begin position="1448"/>
        <end position="1457"/>
    </location>
</feature>
<feature type="region of interest" description="Disordered" evidence="7">
    <location>
        <begin position="1236"/>
        <end position="1341"/>
    </location>
</feature>
<dbReference type="Proteomes" id="UP000214365">
    <property type="component" value="Unassembled WGS sequence"/>
</dbReference>
<dbReference type="OrthoDB" id="7326421at2759"/>
<feature type="region of interest" description="Disordered" evidence="7">
    <location>
        <begin position="1"/>
        <end position="23"/>
    </location>
</feature>
<evidence type="ECO:0000256" key="2">
    <source>
        <dbReference type="ARBA" id="ARBA00022553"/>
    </source>
</evidence>
<keyword evidence="6" id="KW-0539">Nucleus</keyword>
<feature type="compositionally biased region" description="Basic and acidic residues" evidence="7">
    <location>
        <begin position="988"/>
        <end position="997"/>
    </location>
</feature>
<sequence>MDDLSSWHRSVPSTAQPTPPIPTLDSTWDSEFQPCAATASLFLFAQGSVILSLHHDTLAVERRFSLHSDRIAFICVDNVSERGAGRLVVSYDFAQTAIVWDLFTGSEISRFASYEPLRVAAWMRNGHVAFGNGKGEVIMFEPATSEHLSARTIFDPITSLAPAADCRSYAIGYQNGSILIATLHPSFTILHTLSTTRGPSPIACLAWHTSSSKQKSDMLATQTMDGDLRVWSVAKAPSNESPRVIRALKRTEPYSTGPKWISWSKNGRIVQYSDRETWVWDVRTKHVTYTTIPTIEDVLGMANYGPTATLFTIGPNNTIQQYDLDNSTMVKNVRHLPIDQVAAVVEEPKIRPMSPSYFSRGSGARSVQSFRGPEVSIHEIASQQRANTTSPMSGRSRTNSISSHASSGRVRPFSPLNKSTYSGTTFSMTSPLGRLPSQTGTSIAYGSSTSVSSVRSRGGSRLRNEVTRSPVDEPLEDLFPFTRERVNEVTYIQQMQPLDESRLTPDALRRQMLQVVFGWDGDIEDLIRDELNQHPPTSPNAIFLSRWLGEQDPMQMMAMLSSGPVSSSAWMFLALSQMGGEEQANKVGQSFVQRLLETGDIHASATILLALGDRNDAIEVYVSRNHYMEAILMTCLLLPTDWQRQSYLVRRWGEHVVSNSQQQLAIRCFMCTGAEPSEPWMSPTPYRVSSPVSEPQSKPADLLKPDTANRMTVKNSSLKLITSFGPQSSQAFKFPGLKSDDRTPTNAPGITPIAESAVGESALSPGGLGSYRLNNMRSINHSMSARAGTPSHAHRQRLPSIGETPVDVQPPNFPPRSLPTPVDSSSEKGKQKVSRIDDFDHGGKDNDPPVLLLTSARYEPGKDSHGPSPQTAVQTVANKFEDIKGLPSPAAGVFETLKEQSLVRNGSRDRKPEGLHIQWPPVDTSESEAGPYTDGTGGGTPSSVFQSFRSTKSPSVSGRSIDQYISSLEEANYYAKHVRRPHTKTRHHGEASGSERKKSSRNGSVDSRGRPTNRYIAPAKRSPSSPVPMSPEEFAKYNASVESFDTDASKYRSRSHAKGSSRVRDSSTHGRRHRSTSRGIDRKQQARSRNSTSRHSRGRSNDRNKSGIRSPTSPLPMSPAADEARGFEDSLRFVTSDRERLHRSRQRSSSRRPDRGASSVRRDPSPDKRRARARSSSRKAREPNFGPEISLNSIPTAEIIEEPSKSEYSNDHSIALSAHERAKRELAAAELEARRLSLARRPSAPKIPLPGDFQTAAMVSAGGGNLPESPPSSGESFDRRFRSKSNASKRSPDFQNGSDSGSSTRGRAGTIGLPATPKAMRRPRYGEGHDEEAPAMPEVPLTLPSTVYQAEAARISRSMSVPVAEYQQAPLPADLPHHPRFIPNIPRSRSTSRTRGPLNHRRENSREHGLPSYGSPPTVSVNIENDITVVENTRTNPPILPELQHLSTPPPPPPIPGVGPRSREFMSNQSAMDNARAGRELARPMTTDADTQSLRRMSVDHRRGRSINESFASKFKNFTGRMRSNSRGPGVQSSPSDEKNTVSPYESVQIPRDF</sequence>
<keyword evidence="10" id="KW-1185">Reference proteome</keyword>
<feature type="compositionally biased region" description="Basic residues" evidence="7">
    <location>
        <begin position="1141"/>
        <end position="1150"/>
    </location>
</feature>
<keyword evidence="4" id="KW-0805">Transcription regulation</keyword>
<evidence type="ECO:0000259" key="8">
    <source>
        <dbReference type="Pfam" id="PF23774"/>
    </source>
</evidence>
<evidence type="ECO:0000256" key="1">
    <source>
        <dbReference type="ARBA" id="ARBA00004123"/>
    </source>
</evidence>
<feature type="region of interest" description="Disordered" evidence="7">
    <location>
        <begin position="1371"/>
        <end position="1419"/>
    </location>
</feature>
<protein>
    <recommendedName>
        <fullName evidence="8">Gem-associated protein 5 TPR domain-containing protein</fullName>
    </recommendedName>
</protein>
<feature type="compositionally biased region" description="Polar residues" evidence="7">
    <location>
        <begin position="381"/>
        <end position="406"/>
    </location>
</feature>
<feature type="region of interest" description="Disordered" evidence="7">
    <location>
        <begin position="784"/>
        <end position="850"/>
    </location>
</feature>
<feature type="compositionally biased region" description="Polar residues" evidence="7">
    <location>
        <begin position="941"/>
        <end position="960"/>
    </location>
</feature>
<dbReference type="GO" id="GO:0003712">
    <property type="term" value="F:transcription coregulator activity"/>
    <property type="evidence" value="ECO:0007669"/>
    <property type="project" value="InterPro"/>
</dbReference>
<evidence type="ECO:0000256" key="6">
    <source>
        <dbReference type="ARBA" id="ARBA00023242"/>
    </source>
</evidence>
<dbReference type="InterPro" id="IPR015943">
    <property type="entry name" value="WD40/YVTN_repeat-like_dom_sf"/>
</dbReference>
<dbReference type="InterPro" id="IPR036322">
    <property type="entry name" value="WD40_repeat_dom_sf"/>
</dbReference>
<evidence type="ECO:0000256" key="4">
    <source>
        <dbReference type="ARBA" id="ARBA00023015"/>
    </source>
</evidence>
<evidence type="ECO:0000256" key="5">
    <source>
        <dbReference type="ARBA" id="ARBA00023163"/>
    </source>
</evidence>
<dbReference type="SUPFAM" id="SSF50978">
    <property type="entry name" value="WD40 repeat-like"/>
    <property type="match status" value="1"/>
</dbReference>
<comment type="subcellular location">
    <subcellularLocation>
        <location evidence="1">Nucleus</location>
    </subcellularLocation>
</comment>
<feature type="compositionally biased region" description="Basic residues" evidence="7">
    <location>
        <begin position="1169"/>
        <end position="1178"/>
    </location>
</feature>
<reference evidence="9 10" key="1">
    <citation type="submission" date="2015-06" db="EMBL/GenBank/DDBJ databases">
        <title>Talaromyces atroroseus IBT 11181 draft genome.</title>
        <authorList>
            <person name="Rasmussen K.B."/>
            <person name="Rasmussen S."/>
            <person name="Petersen B."/>
            <person name="Sicheritz-Ponten T."/>
            <person name="Mortensen U.H."/>
            <person name="Thrane U."/>
        </authorList>
    </citation>
    <scope>NUCLEOTIDE SEQUENCE [LARGE SCALE GENOMIC DNA]</scope>
    <source>
        <strain evidence="9 10">IBT 11181</strain>
    </source>
</reference>
<feature type="compositionally biased region" description="Polar residues" evidence="7">
    <location>
        <begin position="416"/>
        <end position="445"/>
    </location>
</feature>
<proteinExistence type="predicted"/>
<feature type="region of interest" description="Disordered" evidence="7">
    <location>
        <begin position="975"/>
        <end position="1213"/>
    </location>
</feature>
<dbReference type="PANTHER" id="PTHR15528:SF11">
    <property type="entry name" value="FI18188P1"/>
    <property type="match status" value="1"/>
</dbReference>
<feature type="region of interest" description="Disordered" evidence="7">
    <location>
        <begin position="685"/>
        <end position="704"/>
    </location>
</feature>
<evidence type="ECO:0000313" key="9">
    <source>
        <dbReference type="EMBL" id="OKL57840.1"/>
    </source>
</evidence>
<dbReference type="STRING" id="1441469.A0A225ABX9"/>
<evidence type="ECO:0000313" key="10">
    <source>
        <dbReference type="Proteomes" id="UP000214365"/>
    </source>
</evidence>
<feature type="region of interest" description="Disordered" evidence="7">
    <location>
        <begin position="381"/>
        <end position="469"/>
    </location>
</feature>
<feature type="compositionally biased region" description="Basic and acidic residues" evidence="7">
    <location>
        <begin position="825"/>
        <end position="847"/>
    </location>
</feature>
<feature type="region of interest" description="Disordered" evidence="7">
    <location>
        <begin position="1441"/>
        <end position="1554"/>
    </location>
</feature>
<organism evidence="9 10">
    <name type="scientific">Talaromyces atroroseus</name>
    <dbReference type="NCBI Taxonomy" id="1441469"/>
    <lineage>
        <taxon>Eukaryota</taxon>
        <taxon>Fungi</taxon>
        <taxon>Dikarya</taxon>
        <taxon>Ascomycota</taxon>
        <taxon>Pezizomycotina</taxon>
        <taxon>Eurotiomycetes</taxon>
        <taxon>Eurotiomycetidae</taxon>
        <taxon>Eurotiales</taxon>
        <taxon>Trichocomaceae</taxon>
        <taxon>Talaromyces</taxon>
        <taxon>Talaromyces sect. Trachyspermi</taxon>
    </lineage>
</organism>
<dbReference type="FunFam" id="2.130.10.10:FF:000577">
    <property type="entry name" value="WD domain G-beta repeat protein"/>
    <property type="match status" value="1"/>
</dbReference>
<feature type="compositionally biased region" description="Polar residues" evidence="7">
    <location>
        <begin position="7"/>
        <end position="16"/>
    </location>
</feature>
<dbReference type="GO" id="GO:0045944">
    <property type="term" value="P:positive regulation of transcription by RNA polymerase II"/>
    <property type="evidence" value="ECO:0007669"/>
    <property type="project" value="TreeGrafter"/>
</dbReference>
<comment type="caution">
    <text evidence="9">The sequence shown here is derived from an EMBL/GenBank/DDBJ whole genome shotgun (WGS) entry which is preliminary data.</text>
</comment>
<dbReference type="GO" id="GO:0005634">
    <property type="term" value="C:nucleus"/>
    <property type="evidence" value="ECO:0007669"/>
    <property type="project" value="UniProtKB-SubCell"/>
</dbReference>
<dbReference type="Gene3D" id="2.130.10.10">
    <property type="entry name" value="YVTN repeat-like/Quinoprotein amine dehydrogenase"/>
    <property type="match status" value="1"/>
</dbReference>
<dbReference type="EMBL" id="LFMY01000011">
    <property type="protein sequence ID" value="OKL57840.1"/>
    <property type="molecule type" value="Genomic_DNA"/>
</dbReference>
<feature type="compositionally biased region" description="Basic and acidic residues" evidence="7">
    <location>
        <begin position="1151"/>
        <end position="1168"/>
    </location>
</feature>
<feature type="compositionally biased region" description="Low complexity" evidence="7">
    <location>
        <begin position="446"/>
        <end position="461"/>
    </location>
</feature>
<keyword evidence="5" id="KW-0804">Transcription</keyword>
<accession>A0A225ABX9</accession>
<feature type="region of interest" description="Disordered" evidence="7">
    <location>
        <begin position="902"/>
        <end position="960"/>
    </location>
</feature>
<dbReference type="GO" id="GO:0003723">
    <property type="term" value="F:RNA binding"/>
    <property type="evidence" value="ECO:0007669"/>
    <property type="project" value="UniProtKB-KW"/>
</dbReference>
<dbReference type="Pfam" id="PF23774">
    <property type="entry name" value="TPR_GEMI5"/>
    <property type="match status" value="1"/>
</dbReference>
<feature type="compositionally biased region" description="Basic residues" evidence="7">
    <location>
        <begin position="1051"/>
        <end position="1061"/>
    </location>
</feature>
<feature type="compositionally biased region" description="Basic and acidic residues" evidence="7">
    <location>
        <begin position="1122"/>
        <end position="1140"/>
    </location>
</feature>
<dbReference type="GeneID" id="31006945"/>